<evidence type="ECO:0000256" key="12">
    <source>
        <dbReference type="ARBA" id="ARBA00023242"/>
    </source>
</evidence>
<keyword evidence="9" id="KW-0862">Zinc</keyword>
<dbReference type="GO" id="GO:0030983">
    <property type="term" value="F:mismatched DNA binding"/>
    <property type="evidence" value="ECO:0007669"/>
    <property type="project" value="TreeGrafter"/>
</dbReference>
<dbReference type="GO" id="GO:0003697">
    <property type="term" value="F:single-stranded DNA binding"/>
    <property type="evidence" value="ECO:0007669"/>
    <property type="project" value="TreeGrafter"/>
</dbReference>
<feature type="region of interest" description="Disordered" evidence="19">
    <location>
        <begin position="128"/>
        <end position="150"/>
    </location>
</feature>
<evidence type="ECO:0000256" key="19">
    <source>
        <dbReference type="SAM" id="MobiDB-lite"/>
    </source>
</evidence>
<dbReference type="InParanoid" id="A0A136J7C0"/>
<evidence type="ECO:0000313" key="23">
    <source>
        <dbReference type="Proteomes" id="UP000070501"/>
    </source>
</evidence>
<keyword evidence="11" id="KW-0234">DNA repair</keyword>
<dbReference type="STRING" id="196109.A0A136J7C0"/>
<gene>
    <name evidence="22" type="ORF">Micbo1qcDRAFT_203198</name>
</gene>
<dbReference type="GO" id="GO:0120108">
    <property type="term" value="F:DNA-3'-diphospho-5'-guanosine diphosphatase activity"/>
    <property type="evidence" value="ECO:0007669"/>
    <property type="project" value="UniProtKB-EC"/>
</dbReference>
<dbReference type="EC" id="3.6.1.71" evidence="4"/>
<evidence type="ECO:0000256" key="17">
    <source>
        <dbReference type="ARBA" id="ARBA00068941"/>
    </source>
</evidence>
<dbReference type="PANTHER" id="PTHR12486">
    <property type="entry name" value="APRATAXIN-RELATED"/>
    <property type="match status" value="1"/>
</dbReference>
<feature type="compositionally biased region" description="Polar residues" evidence="19">
    <location>
        <begin position="26"/>
        <end position="35"/>
    </location>
</feature>
<evidence type="ECO:0000256" key="11">
    <source>
        <dbReference type="ARBA" id="ARBA00023204"/>
    </source>
</evidence>
<dbReference type="GO" id="GO:0046872">
    <property type="term" value="F:metal ion binding"/>
    <property type="evidence" value="ECO:0007669"/>
    <property type="project" value="UniProtKB-KW"/>
</dbReference>
<dbReference type="EC" id="3.6.1.72" evidence="3"/>
<dbReference type="GO" id="GO:1990165">
    <property type="term" value="F:single-strand break-containing DNA binding"/>
    <property type="evidence" value="ECO:0007669"/>
    <property type="project" value="TreeGrafter"/>
</dbReference>
<evidence type="ECO:0000313" key="22">
    <source>
        <dbReference type="EMBL" id="KXJ93063.1"/>
    </source>
</evidence>
<keyword evidence="12" id="KW-0539">Nucleus</keyword>
<comment type="function">
    <text evidence="16">DNA-binding protein involved in single-strand DNA break repair, double-strand DNA break repair and base excision repair. Resolves abortive DNA ligation intermediates formed either at base excision sites, or when DNA ligases attempt to repair non-ligatable breaks induced by reactive oxygen species. Catalyzes the release of adenylate groups covalently linked to 5'-phosphate termini, resulting in the production of 5'-phosphate termini that can be efficiently rejoined. Likewise, catalyzes the release of 3'-linked guanosine (DNAppG) and inosine (DNAppI) from DNA, but has higher specific activity with 5'-linked adenosine (AppDNA).</text>
</comment>
<evidence type="ECO:0000256" key="2">
    <source>
        <dbReference type="ARBA" id="ARBA00004496"/>
    </source>
</evidence>
<dbReference type="Proteomes" id="UP000070501">
    <property type="component" value="Unassembled WGS sequence"/>
</dbReference>
<feature type="region of interest" description="Disordered" evidence="19">
    <location>
        <begin position="1"/>
        <end position="35"/>
    </location>
</feature>
<dbReference type="InterPro" id="IPR011146">
    <property type="entry name" value="HIT-like"/>
</dbReference>
<evidence type="ECO:0000256" key="4">
    <source>
        <dbReference type="ARBA" id="ARBA00012496"/>
    </source>
</evidence>
<evidence type="ECO:0000256" key="8">
    <source>
        <dbReference type="ARBA" id="ARBA00022801"/>
    </source>
</evidence>
<sequence>MASHDSDAEEAITKEEIEGTAPAPVPTTSGGSQATSKRNAFTELMSPRAKIPATANFYHRSSIKPTSFSSRDGLGAYIADPASFPASRVIYHSEHFVAINDMYPKSSVHTLLLPRDARWNKLHPFDAFSASPPSSASRNPQGQPGKSGDEEARRAFLALVQAEAQRLKILVAKELQRKFGKFSAQDRLRKSVLNDEVPWDPETPLPRGRDWEAEVLVGVHARPSMNHLHIHVLSRDMFSECMKHRKHYNSFNTPFLIDAADFPLKGGDGHGDGDKAGEDPRLHPGKAGYMDSDLKCWRCGRNFGNKFKQLKEHLAEEFEEWKRE</sequence>
<dbReference type="Pfam" id="PF01230">
    <property type="entry name" value="HIT"/>
    <property type="match status" value="1"/>
</dbReference>
<dbReference type="InterPro" id="IPR032566">
    <property type="entry name" value="Znf-C2HE"/>
</dbReference>
<dbReference type="Pfam" id="PF16278">
    <property type="entry name" value="zf-C2HE"/>
    <property type="match status" value="1"/>
</dbReference>
<feature type="compositionally biased region" description="Basic and acidic residues" evidence="19">
    <location>
        <begin position="1"/>
        <end position="17"/>
    </location>
</feature>
<evidence type="ECO:0000256" key="7">
    <source>
        <dbReference type="ARBA" id="ARBA00022763"/>
    </source>
</evidence>
<dbReference type="OrthoDB" id="3512845at2759"/>
<keyword evidence="6" id="KW-0479">Metal-binding</keyword>
<evidence type="ECO:0000256" key="3">
    <source>
        <dbReference type="ARBA" id="ARBA00012495"/>
    </source>
</evidence>
<dbReference type="GO" id="GO:0000012">
    <property type="term" value="P:single strand break repair"/>
    <property type="evidence" value="ECO:0007669"/>
    <property type="project" value="TreeGrafter"/>
</dbReference>
<evidence type="ECO:0000256" key="6">
    <source>
        <dbReference type="ARBA" id="ARBA00022723"/>
    </source>
</evidence>
<proteinExistence type="predicted"/>
<comment type="catalytic activity">
    <reaction evidence="13">
        <text>a 3'-end 2'-deoxyribonucleotide-3'-diphospho-5'-guanosine-DNA + H2O = a 3'-end 2'-deoxyribonucleotide 3'-phosphate-DNA + GMP + 2 H(+)</text>
        <dbReference type="Rhea" id="RHEA:52140"/>
        <dbReference type="Rhea" id="RHEA-COMP:13186"/>
        <dbReference type="Rhea" id="RHEA-COMP:13187"/>
        <dbReference type="ChEBI" id="CHEBI:15377"/>
        <dbReference type="ChEBI" id="CHEBI:15378"/>
        <dbReference type="ChEBI" id="CHEBI:58115"/>
        <dbReference type="ChEBI" id="CHEBI:136419"/>
        <dbReference type="ChEBI" id="CHEBI:136420"/>
        <dbReference type="EC" id="3.6.1.72"/>
    </reaction>
</comment>
<dbReference type="AlphaFoldDB" id="A0A136J7C0"/>
<protein>
    <recommendedName>
        <fullName evidence="17">Aprataxin-like protein</fullName>
        <ecNumber evidence="4">3.6.1.71</ecNumber>
        <ecNumber evidence="3">3.6.1.72</ecNumber>
    </recommendedName>
    <alternativeName>
        <fullName evidence="18">Hit family protein 3</fullName>
    </alternativeName>
</protein>
<reference evidence="23" key="1">
    <citation type="submission" date="2016-02" db="EMBL/GenBank/DDBJ databases">
        <title>Draft genome sequence of Microdochium bolleyi, a fungal endophyte of beachgrass.</title>
        <authorList>
            <consortium name="DOE Joint Genome Institute"/>
            <person name="David A.S."/>
            <person name="May G."/>
            <person name="Haridas S."/>
            <person name="Lim J."/>
            <person name="Wang M."/>
            <person name="Labutti K."/>
            <person name="Lipzen A."/>
            <person name="Barry K."/>
            <person name="Grigoriev I.V."/>
        </authorList>
    </citation>
    <scope>NUCLEOTIDE SEQUENCE [LARGE SCALE GENOMIC DNA]</scope>
    <source>
        <strain evidence="23">J235TASD1</strain>
    </source>
</reference>
<evidence type="ECO:0000256" key="14">
    <source>
        <dbReference type="ARBA" id="ARBA00044639"/>
    </source>
</evidence>
<evidence type="ECO:0000256" key="9">
    <source>
        <dbReference type="ARBA" id="ARBA00022833"/>
    </source>
</evidence>
<evidence type="ECO:0000256" key="10">
    <source>
        <dbReference type="ARBA" id="ARBA00023125"/>
    </source>
</evidence>
<keyword evidence="10" id="KW-0238">DNA-binding</keyword>
<feature type="domain" description="HIT" evidence="20">
    <location>
        <begin position="87"/>
        <end position="236"/>
    </location>
</feature>
<dbReference type="FunFam" id="3.30.428.10:FF:000017">
    <property type="entry name" value="Aprataxin-like protein"/>
    <property type="match status" value="1"/>
</dbReference>
<keyword evidence="23" id="KW-1185">Reference proteome</keyword>
<feature type="domain" description="Aprataxin C2HE/C2H2/C2HC zinc finger" evidence="21">
    <location>
        <begin position="252"/>
        <end position="320"/>
    </location>
</feature>
<evidence type="ECO:0000256" key="1">
    <source>
        <dbReference type="ARBA" id="ARBA00004123"/>
    </source>
</evidence>
<comment type="catalytic activity">
    <reaction evidence="14">
        <text>a 5'-end adenosine-5'-diphospho-5'-2'-deoxyribonucleoside-DNA + H2O = a 5'-end 5'-phospho-2'-deoxyribonucleoside-DNA + AMP + 2 H(+)</text>
        <dbReference type="Rhea" id="RHEA:52128"/>
        <dbReference type="Rhea" id="RHEA-COMP:13180"/>
        <dbReference type="Rhea" id="RHEA-COMP:13181"/>
        <dbReference type="ChEBI" id="CHEBI:15377"/>
        <dbReference type="ChEBI" id="CHEBI:15378"/>
        <dbReference type="ChEBI" id="CHEBI:136412"/>
        <dbReference type="ChEBI" id="CHEBI:136413"/>
        <dbReference type="ChEBI" id="CHEBI:456215"/>
        <dbReference type="EC" id="3.6.1.71"/>
    </reaction>
</comment>
<evidence type="ECO:0000256" key="16">
    <source>
        <dbReference type="ARBA" id="ARBA00059438"/>
    </source>
</evidence>
<dbReference type="EMBL" id="KQ964248">
    <property type="protein sequence ID" value="KXJ93063.1"/>
    <property type="molecule type" value="Genomic_DNA"/>
</dbReference>
<dbReference type="FunCoup" id="A0A136J7C0">
    <property type="interactions" value="52"/>
</dbReference>
<keyword evidence="7" id="KW-0227">DNA damage</keyword>
<dbReference type="GO" id="GO:0003725">
    <property type="term" value="F:double-stranded RNA binding"/>
    <property type="evidence" value="ECO:0007669"/>
    <property type="project" value="TreeGrafter"/>
</dbReference>
<dbReference type="GO" id="GO:0005737">
    <property type="term" value="C:cytoplasm"/>
    <property type="evidence" value="ECO:0007669"/>
    <property type="project" value="UniProtKB-SubCell"/>
</dbReference>
<accession>A0A136J7C0</accession>
<dbReference type="SUPFAM" id="SSF54197">
    <property type="entry name" value="HIT-like"/>
    <property type="match status" value="2"/>
</dbReference>
<comment type="subcellular location">
    <subcellularLocation>
        <location evidence="2">Cytoplasm</location>
    </subcellularLocation>
    <subcellularLocation>
        <location evidence="1">Nucleus</location>
    </subcellularLocation>
</comment>
<evidence type="ECO:0000259" key="20">
    <source>
        <dbReference type="Pfam" id="PF01230"/>
    </source>
</evidence>
<evidence type="ECO:0000256" key="13">
    <source>
        <dbReference type="ARBA" id="ARBA00024601"/>
    </source>
</evidence>
<evidence type="ECO:0000256" key="5">
    <source>
        <dbReference type="ARBA" id="ARBA00022490"/>
    </source>
</evidence>
<evidence type="ECO:0000256" key="18">
    <source>
        <dbReference type="ARBA" id="ARBA00076243"/>
    </source>
</evidence>
<dbReference type="GO" id="GO:0005634">
    <property type="term" value="C:nucleus"/>
    <property type="evidence" value="ECO:0007669"/>
    <property type="project" value="UniProtKB-SubCell"/>
</dbReference>
<evidence type="ECO:0000259" key="21">
    <source>
        <dbReference type="Pfam" id="PF16278"/>
    </source>
</evidence>
<organism evidence="22 23">
    <name type="scientific">Microdochium bolleyi</name>
    <dbReference type="NCBI Taxonomy" id="196109"/>
    <lineage>
        <taxon>Eukaryota</taxon>
        <taxon>Fungi</taxon>
        <taxon>Dikarya</taxon>
        <taxon>Ascomycota</taxon>
        <taxon>Pezizomycotina</taxon>
        <taxon>Sordariomycetes</taxon>
        <taxon>Xylariomycetidae</taxon>
        <taxon>Xylariales</taxon>
        <taxon>Microdochiaceae</taxon>
        <taxon>Microdochium</taxon>
    </lineage>
</organism>
<evidence type="ECO:0000256" key="15">
    <source>
        <dbReference type="ARBA" id="ARBA00044713"/>
    </source>
</evidence>
<dbReference type="Gene3D" id="3.30.428.10">
    <property type="entry name" value="HIT-like"/>
    <property type="match status" value="1"/>
</dbReference>
<dbReference type="GO" id="GO:0033699">
    <property type="term" value="F:DNA 5'-adenosine monophosphate hydrolase activity"/>
    <property type="evidence" value="ECO:0007669"/>
    <property type="project" value="UniProtKB-EC"/>
</dbReference>
<name>A0A136J7C0_9PEZI</name>
<keyword evidence="5" id="KW-0963">Cytoplasm</keyword>
<dbReference type="InterPro" id="IPR036265">
    <property type="entry name" value="HIT-like_sf"/>
</dbReference>
<keyword evidence="8" id="KW-0378">Hydrolase</keyword>
<dbReference type="PANTHER" id="PTHR12486:SF4">
    <property type="entry name" value="APRATAXIN"/>
    <property type="match status" value="1"/>
</dbReference>
<comment type="catalytic activity">
    <reaction evidence="15">
        <text>a 5'-end adenosine-5'-diphospho-5'-ribonucleoside-2'-deoxyribonucleotide-DNA + H2O = a 5'-end 5'-phospho-ribonucleoside-2'-deoxyribonucleotide-DNA + AMP + 2 H(+)</text>
        <dbReference type="Rhea" id="RHEA:52132"/>
        <dbReference type="Rhea" id="RHEA-COMP:13182"/>
        <dbReference type="Rhea" id="RHEA-COMP:13183"/>
        <dbReference type="ChEBI" id="CHEBI:15377"/>
        <dbReference type="ChEBI" id="CHEBI:15378"/>
        <dbReference type="ChEBI" id="CHEBI:136414"/>
        <dbReference type="ChEBI" id="CHEBI:136415"/>
        <dbReference type="ChEBI" id="CHEBI:456215"/>
        <dbReference type="EC" id="3.6.1.71"/>
    </reaction>
</comment>